<evidence type="ECO:0000256" key="3">
    <source>
        <dbReference type="SAM" id="SignalP"/>
    </source>
</evidence>
<dbReference type="Pfam" id="PF06580">
    <property type="entry name" value="His_kinase"/>
    <property type="match status" value="1"/>
</dbReference>
<dbReference type="GO" id="GO:0016020">
    <property type="term" value="C:membrane"/>
    <property type="evidence" value="ECO:0007669"/>
    <property type="project" value="InterPro"/>
</dbReference>
<dbReference type="PANTHER" id="PTHR34220">
    <property type="entry name" value="SENSOR HISTIDINE KINASE YPDA"/>
    <property type="match status" value="1"/>
</dbReference>
<keyword evidence="2" id="KW-0472">Membrane</keyword>
<evidence type="ECO:0000259" key="4">
    <source>
        <dbReference type="Pfam" id="PF06580"/>
    </source>
</evidence>
<keyword evidence="1" id="KW-0802">TPR repeat</keyword>
<dbReference type="InterPro" id="IPR011990">
    <property type="entry name" value="TPR-like_helical_dom_sf"/>
</dbReference>
<feature type="repeat" description="TPR" evidence="1">
    <location>
        <begin position="118"/>
        <end position="151"/>
    </location>
</feature>
<evidence type="ECO:0000256" key="2">
    <source>
        <dbReference type="SAM" id="Phobius"/>
    </source>
</evidence>
<dbReference type="InterPro" id="IPR019734">
    <property type="entry name" value="TPR_rpt"/>
</dbReference>
<feature type="signal peptide" evidence="3">
    <location>
        <begin position="1"/>
        <end position="25"/>
    </location>
</feature>
<dbReference type="InterPro" id="IPR010559">
    <property type="entry name" value="Sig_transdc_His_kin_internal"/>
</dbReference>
<dbReference type="Pfam" id="PF13181">
    <property type="entry name" value="TPR_8"/>
    <property type="match status" value="2"/>
</dbReference>
<organism evidence="5 6">
    <name type="scientific">Plebeiibacterium sediminum</name>
    <dbReference type="NCBI Taxonomy" id="2992112"/>
    <lineage>
        <taxon>Bacteria</taxon>
        <taxon>Pseudomonadati</taxon>
        <taxon>Bacteroidota</taxon>
        <taxon>Bacteroidia</taxon>
        <taxon>Marinilabiliales</taxon>
        <taxon>Marinilabiliaceae</taxon>
        <taxon>Plebeiibacterium</taxon>
    </lineage>
</organism>
<dbReference type="Gene3D" id="3.30.565.10">
    <property type="entry name" value="Histidine kinase-like ATPase, C-terminal domain"/>
    <property type="match status" value="1"/>
</dbReference>
<comment type="caution">
    <text evidence="5">The sequence shown here is derived from an EMBL/GenBank/DDBJ whole genome shotgun (WGS) entry which is preliminary data.</text>
</comment>
<keyword evidence="6" id="KW-1185">Reference proteome</keyword>
<accession>A0AAE3M7U0</accession>
<dbReference type="SUPFAM" id="SSF55874">
    <property type="entry name" value="ATPase domain of HSP90 chaperone/DNA topoisomerase II/histidine kinase"/>
    <property type="match status" value="1"/>
</dbReference>
<dbReference type="InterPro" id="IPR036890">
    <property type="entry name" value="HATPase_C_sf"/>
</dbReference>
<protein>
    <submittedName>
        <fullName evidence="5">Histidine kinase</fullName>
    </submittedName>
</protein>
<evidence type="ECO:0000313" key="6">
    <source>
        <dbReference type="Proteomes" id="UP001209229"/>
    </source>
</evidence>
<dbReference type="Gene3D" id="1.25.40.10">
    <property type="entry name" value="Tetratricopeptide repeat domain"/>
    <property type="match status" value="2"/>
</dbReference>
<dbReference type="InterPro" id="IPR050640">
    <property type="entry name" value="Bact_2-comp_sensor_kinase"/>
</dbReference>
<feature type="transmembrane region" description="Helical" evidence="2">
    <location>
        <begin position="350"/>
        <end position="372"/>
    </location>
</feature>
<keyword evidence="5" id="KW-0418">Kinase</keyword>
<evidence type="ECO:0000313" key="5">
    <source>
        <dbReference type="EMBL" id="MCW3788140.1"/>
    </source>
</evidence>
<keyword evidence="5" id="KW-0808">Transferase</keyword>
<dbReference type="AlphaFoldDB" id="A0AAE3M7U0"/>
<gene>
    <name evidence="5" type="ORF">OM075_16825</name>
</gene>
<feature type="domain" description="Signal transduction histidine kinase internal region" evidence="4">
    <location>
        <begin position="387"/>
        <end position="464"/>
    </location>
</feature>
<keyword evidence="2" id="KW-1133">Transmembrane helix</keyword>
<dbReference type="SUPFAM" id="SSF48452">
    <property type="entry name" value="TPR-like"/>
    <property type="match status" value="2"/>
</dbReference>
<reference evidence="5" key="1">
    <citation type="submission" date="2022-10" db="EMBL/GenBank/DDBJ databases">
        <authorList>
            <person name="Yu W.X."/>
        </authorList>
    </citation>
    <scope>NUCLEOTIDE SEQUENCE</scope>
    <source>
        <strain evidence="5">AAT</strain>
    </source>
</reference>
<sequence>MLLKKIHKILSLAILMLVSTITCFAQNPSYNNHIKNATSKYYETALKNRNNHNYDSAQFYFKQALKQAEQDEDYYMLGRIYNGLGTLYRKTYHNRESIHYYLKSIATTKYSGNQYGKAIAENGIGNIYMGLKEYNKALFYYKESIKYGLENNNNYHLEVNYGTIGDAYLKLNVPDSAEFYLWKSLQLASKRKSTIAEGICYQLLGEVKEQQGLFNEAYKYYSKALDLQRIENDKRYLSYALIHLGNLCEKIGKFKEGEEMLLEGKPLSIELNSLEDIIMAYEALYNIYFSTGKYKLACEELAMVNAWKDSLFNIESVSALNDMEFKYQTERKEQQIELLTAENKIRSQRMMLFIIISIVLVLAIIGGILDFFRRKKRNSEQQLMLKQQLLRMQMNPHFLFNALGSIQNYMYRNETKKAAGYLNNFASLTRAILEHTTQEYISLEDEIKSLRNYIILEQMRTNHSFDYQIIYSEDSDIEFIEIPPMLIQPFVENAIKHGLRNLKYQGLLHISFEEENDALFVYVTDNGHGIQQNSNTQKGHRSMSMQIFNKRQKILSRQLKKNIYFSIENQQDLNPQKTGTKVKIQIPIKL</sequence>
<dbReference type="Proteomes" id="UP001209229">
    <property type="component" value="Unassembled WGS sequence"/>
</dbReference>
<proteinExistence type="predicted"/>
<keyword evidence="3" id="KW-0732">Signal</keyword>
<dbReference type="SMART" id="SM00028">
    <property type="entry name" value="TPR"/>
    <property type="match status" value="6"/>
</dbReference>
<name>A0AAE3M7U0_9BACT</name>
<feature type="repeat" description="TPR" evidence="1">
    <location>
        <begin position="198"/>
        <end position="231"/>
    </location>
</feature>
<feature type="chain" id="PRO_5042144868" evidence="3">
    <location>
        <begin position="26"/>
        <end position="590"/>
    </location>
</feature>
<keyword evidence="2" id="KW-0812">Transmembrane</keyword>
<dbReference type="EMBL" id="JAPDPJ010000045">
    <property type="protein sequence ID" value="MCW3788140.1"/>
    <property type="molecule type" value="Genomic_DNA"/>
</dbReference>
<dbReference type="RefSeq" id="WP_301191701.1">
    <property type="nucleotide sequence ID" value="NZ_JAPDPJ010000045.1"/>
</dbReference>
<dbReference type="PROSITE" id="PS50005">
    <property type="entry name" value="TPR"/>
    <property type="match status" value="2"/>
</dbReference>
<evidence type="ECO:0000256" key="1">
    <source>
        <dbReference type="PROSITE-ProRule" id="PRU00339"/>
    </source>
</evidence>
<dbReference type="GO" id="GO:0000155">
    <property type="term" value="F:phosphorelay sensor kinase activity"/>
    <property type="evidence" value="ECO:0007669"/>
    <property type="project" value="InterPro"/>
</dbReference>
<dbReference type="PANTHER" id="PTHR34220:SF7">
    <property type="entry name" value="SENSOR HISTIDINE KINASE YPDA"/>
    <property type="match status" value="1"/>
</dbReference>